<evidence type="ECO:0000256" key="1">
    <source>
        <dbReference type="SAM" id="MobiDB-lite"/>
    </source>
</evidence>
<dbReference type="EMBL" id="HBKO01002141">
    <property type="protein sequence ID" value="CAE2195714.1"/>
    <property type="molecule type" value="Transcribed_RNA"/>
</dbReference>
<protein>
    <recommendedName>
        <fullName evidence="2">CRAL-TRIO domain-containing protein</fullName>
    </recommendedName>
</protein>
<gene>
    <name evidence="3" type="ORF">CPOL0286_LOCUS1068</name>
</gene>
<feature type="region of interest" description="Disordered" evidence="1">
    <location>
        <begin position="232"/>
        <end position="261"/>
    </location>
</feature>
<dbReference type="InterPro" id="IPR036865">
    <property type="entry name" value="CRAL-TRIO_dom_sf"/>
</dbReference>
<dbReference type="Pfam" id="PF13716">
    <property type="entry name" value="CRAL_TRIO_2"/>
    <property type="match status" value="1"/>
</dbReference>
<sequence>VLPDAPRMAASSSVLEVQAAVDPKLQALSGDHAEYVDLYKKGAVLAAEAAFADMEKMDVVRRSGVDKHGRDVYMFIPGNLPEDVDLNKLTTYALWLMHDCVVSQGKEYTAVWVCNNLLDSRLSFWWFRRIYKMLPHAYHKQMRCVCVVHPSIQVRAILFFLSYVVRHSFWEKLIYADRIEFLDEVLKDETIASLPEEYKDYDKALDKAMYSAMEDPALKQMAGMYGMASMPAMTPEPGAEPAAFDESHFHPDNLRQRSQQQ</sequence>
<accession>A0A7S4HD90</accession>
<feature type="compositionally biased region" description="Basic and acidic residues" evidence="1">
    <location>
        <begin position="245"/>
        <end position="255"/>
    </location>
</feature>
<evidence type="ECO:0000313" key="3">
    <source>
        <dbReference type="EMBL" id="CAE2195714.1"/>
    </source>
</evidence>
<dbReference type="Gene3D" id="3.40.525.10">
    <property type="entry name" value="CRAL-TRIO lipid binding domain"/>
    <property type="match status" value="1"/>
</dbReference>
<dbReference type="PANTHER" id="PTHR48411">
    <property type="entry name" value="OS01G0948300 PROTEIN"/>
    <property type="match status" value="1"/>
</dbReference>
<feature type="non-terminal residue" evidence="3">
    <location>
        <position position="1"/>
    </location>
</feature>
<dbReference type="InterPro" id="IPR001251">
    <property type="entry name" value="CRAL-TRIO_dom"/>
</dbReference>
<feature type="domain" description="CRAL-TRIO" evidence="2">
    <location>
        <begin position="69"/>
        <end position="198"/>
    </location>
</feature>
<dbReference type="SUPFAM" id="SSF52087">
    <property type="entry name" value="CRAL/TRIO domain"/>
    <property type="match status" value="1"/>
</dbReference>
<dbReference type="AlphaFoldDB" id="A0A7S4HD90"/>
<name>A0A7S4HD90_9EUKA</name>
<organism evidence="3">
    <name type="scientific">Prymnesium polylepis</name>
    <dbReference type="NCBI Taxonomy" id="72548"/>
    <lineage>
        <taxon>Eukaryota</taxon>
        <taxon>Haptista</taxon>
        <taxon>Haptophyta</taxon>
        <taxon>Prymnesiophyceae</taxon>
        <taxon>Prymnesiales</taxon>
        <taxon>Prymnesiaceae</taxon>
        <taxon>Prymnesium</taxon>
    </lineage>
</organism>
<evidence type="ECO:0000259" key="2">
    <source>
        <dbReference type="Pfam" id="PF13716"/>
    </source>
</evidence>
<dbReference type="PANTHER" id="PTHR48411:SF1">
    <property type="entry name" value="OS01G0948300 PROTEIN"/>
    <property type="match status" value="1"/>
</dbReference>
<reference evidence="3" key="1">
    <citation type="submission" date="2021-01" db="EMBL/GenBank/DDBJ databases">
        <authorList>
            <person name="Corre E."/>
            <person name="Pelletier E."/>
            <person name="Niang G."/>
            <person name="Scheremetjew M."/>
            <person name="Finn R."/>
            <person name="Kale V."/>
            <person name="Holt S."/>
            <person name="Cochrane G."/>
            <person name="Meng A."/>
            <person name="Brown T."/>
            <person name="Cohen L."/>
        </authorList>
    </citation>
    <scope>NUCLEOTIDE SEQUENCE</scope>
    <source>
        <strain evidence="3">UIO037</strain>
    </source>
</reference>
<proteinExistence type="predicted"/>